<evidence type="ECO:0000256" key="5">
    <source>
        <dbReference type="ARBA" id="ARBA00022679"/>
    </source>
</evidence>
<dbReference type="CDD" id="cd00130">
    <property type="entry name" value="PAS"/>
    <property type="match status" value="1"/>
</dbReference>
<dbReference type="InterPro" id="IPR036890">
    <property type="entry name" value="HATPase_C_sf"/>
</dbReference>
<dbReference type="RefSeq" id="WP_007338315.1">
    <property type="nucleotide sequence ID" value="NZ_AMWG01000094.1"/>
</dbReference>
<dbReference type="SMART" id="SM00091">
    <property type="entry name" value="PAS"/>
    <property type="match status" value="1"/>
</dbReference>
<keyword evidence="5" id="KW-0808">Transferase</keyword>
<keyword evidence="7" id="KW-0418">Kinase</keyword>
<comment type="caution">
    <text evidence="17">The sequence shown here is derived from an EMBL/GenBank/DDBJ whole genome shotgun (WGS) entry which is preliminary data.</text>
</comment>
<dbReference type="Gene3D" id="3.40.50.2300">
    <property type="match status" value="1"/>
</dbReference>
<comment type="catalytic activity">
    <reaction evidence="1">
        <text>ATP + protein L-histidine = ADP + protein N-phospho-L-histidine.</text>
        <dbReference type="EC" id="2.7.13.3"/>
    </reaction>
</comment>
<evidence type="ECO:0000259" key="15">
    <source>
        <dbReference type="PROSITE" id="PS50112"/>
    </source>
</evidence>
<dbReference type="InterPro" id="IPR003661">
    <property type="entry name" value="HisK_dim/P_dom"/>
</dbReference>
<dbReference type="FunFam" id="1.10.287.130:FF:000038">
    <property type="entry name" value="Sensory transduction histidine kinase"/>
    <property type="match status" value="1"/>
</dbReference>
<feature type="domain" description="PAC" evidence="16">
    <location>
        <begin position="91"/>
        <end position="143"/>
    </location>
</feature>
<organism evidence="17 18">
    <name type="scientific">Rhodopirellula baltica SWK14</name>
    <dbReference type="NCBI Taxonomy" id="993516"/>
    <lineage>
        <taxon>Bacteria</taxon>
        <taxon>Pseudomonadati</taxon>
        <taxon>Planctomycetota</taxon>
        <taxon>Planctomycetia</taxon>
        <taxon>Pirellulales</taxon>
        <taxon>Pirellulaceae</taxon>
        <taxon>Rhodopirellula</taxon>
    </lineage>
</organism>
<dbReference type="InterPro" id="IPR003018">
    <property type="entry name" value="GAF"/>
</dbReference>
<dbReference type="InterPro" id="IPR011006">
    <property type="entry name" value="CheY-like_superfamily"/>
</dbReference>
<accession>L7CFR2</accession>
<dbReference type="InterPro" id="IPR003594">
    <property type="entry name" value="HATPase_dom"/>
</dbReference>
<dbReference type="SUPFAM" id="SSF47384">
    <property type="entry name" value="Homodimeric domain of signal transducing histidine kinase"/>
    <property type="match status" value="1"/>
</dbReference>
<evidence type="ECO:0000256" key="10">
    <source>
        <dbReference type="ARBA" id="ARBA00023136"/>
    </source>
</evidence>
<evidence type="ECO:0000256" key="9">
    <source>
        <dbReference type="ARBA" id="ARBA00023012"/>
    </source>
</evidence>
<dbReference type="CDD" id="cd00082">
    <property type="entry name" value="HisKA"/>
    <property type="match status" value="1"/>
</dbReference>
<proteinExistence type="predicted"/>
<dbReference type="PROSITE" id="PS50109">
    <property type="entry name" value="HIS_KIN"/>
    <property type="match status" value="1"/>
</dbReference>
<evidence type="ECO:0000259" key="14">
    <source>
        <dbReference type="PROSITE" id="PS50110"/>
    </source>
</evidence>
<evidence type="ECO:0000256" key="8">
    <source>
        <dbReference type="ARBA" id="ARBA00022840"/>
    </source>
</evidence>
<evidence type="ECO:0000259" key="13">
    <source>
        <dbReference type="PROSITE" id="PS50109"/>
    </source>
</evidence>
<evidence type="ECO:0000256" key="1">
    <source>
        <dbReference type="ARBA" id="ARBA00000085"/>
    </source>
</evidence>
<dbReference type="PROSITE" id="PS50113">
    <property type="entry name" value="PAC"/>
    <property type="match status" value="1"/>
</dbReference>
<dbReference type="InterPro" id="IPR000700">
    <property type="entry name" value="PAS-assoc_C"/>
</dbReference>
<dbReference type="Gene3D" id="3.30.450.40">
    <property type="match status" value="1"/>
</dbReference>
<evidence type="ECO:0000256" key="4">
    <source>
        <dbReference type="ARBA" id="ARBA00022553"/>
    </source>
</evidence>
<evidence type="ECO:0000313" key="18">
    <source>
        <dbReference type="Proteomes" id="UP000010959"/>
    </source>
</evidence>
<dbReference type="PATRIC" id="fig|993516.3.peg.3614"/>
<dbReference type="EC" id="2.7.13.3" evidence="3"/>
<dbReference type="InterPro" id="IPR001789">
    <property type="entry name" value="Sig_transdc_resp-reg_receiver"/>
</dbReference>
<dbReference type="Pfam" id="PF00512">
    <property type="entry name" value="HisKA"/>
    <property type="match status" value="1"/>
</dbReference>
<dbReference type="Pfam" id="PF00072">
    <property type="entry name" value="Response_reg"/>
    <property type="match status" value="1"/>
</dbReference>
<dbReference type="SMART" id="SM00065">
    <property type="entry name" value="GAF"/>
    <property type="match status" value="1"/>
</dbReference>
<dbReference type="SUPFAM" id="SSF55785">
    <property type="entry name" value="PYP-like sensor domain (PAS domain)"/>
    <property type="match status" value="1"/>
</dbReference>
<keyword evidence="10" id="KW-0472">Membrane</keyword>
<dbReference type="PANTHER" id="PTHR45339:SF1">
    <property type="entry name" value="HYBRID SIGNAL TRANSDUCTION HISTIDINE KINASE J"/>
    <property type="match status" value="1"/>
</dbReference>
<evidence type="ECO:0000259" key="16">
    <source>
        <dbReference type="PROSITE" id="PS50113"/>
    </source>
</evidence>
<reference evidence="17 18" key="1">
    <citation type="journal article" date="2013" name="Mar. Genomics">
        <title>Expression of sulfatases in Rhodopirellula baltica and the diversity of sulfatases in the genus Rhodopirellula.</title>
        <authorList>
            <person name="Wegner C.E."/>
            <person name="Richter-Heitmann T."/>
            <person name="Klindworth A."/>
            <person name="Klockow C."/>
            <person name="Richter M."/>
            <person name="Achstetter T."/>
            <person name="Glockner F.O."/>
            <person name="Harder J."/>
        </authorList>
    </citation>
    <scope>NUCLEOTIDE SEQUENCE [LARGE SCALE GENOMIC DNA]</scope>
    <source>
        <strain evidence="17 18">SWK14</strain>
    </source>
</reference>
<gene>
    <name evidence="17" type="ORF">RBSWK_03388</name>
</gene>
<dbReference type="InterPro" id="IPR036097">
    <property type="entry name" value="HisK_dim/P_sf"/>
</dbReference>
<dbReference type="PANTHER" id="PTHR45339">
    <property type="entry name" value="HYBRID SIGNAL TRANSDUCTION HISTIDINE KINASE J"/>
    <property type="match status" value="1"/>
</dbReference>
<dbReference type="SMART" id="SM00388">
    <property type="entry name" value="HisKA"/>
    <property type="match status" value="1"/>
</dbReference>
<dbReference type="AlphaFoldDB" id="L7CFR2"/>
<keyword evidence="6" id="KW-0547">Nucleotide-binding</keyword>
<dbReference type="FunFam" id="3.30.565.10:FF:000010">
    <property type="entry name" value="Sensor histidine kinase RcsC"/>
    <property type="match status" value="1"/>
</dbReference>
<dbReference type="NCBIfam" id="TIGR00229">
    <property type="entry name" value="sensory_box"/>
    <property type="match status" value="1"/>
</dbReference>
<dbReference type="SUPFAM" id="SSF52172">
    <property type="entry name" value="CheY-like"/>
    <property type="match status" value="1"/>
</dbReference>
<dbReference type="InterPro" id="IPR035965">
    <property type="entry name" value="PAS-like_dom_sf"/>
</dbReference>
<keyword evidence="11" id="KW-0131">Cell cycle</keyword>
<evidence type="ECO:0000256" key="12">
    <source>
        <dbReference type="PROSITE-ProRule" id="PRU00169"/>
    </source>
</evidence>
<evidence type="ECO:0000313" key="17">
    <source>
        <dbReference type="EMBL" id="ELP32700.1"/>
    </source>
</evidence>
<dbReference type="Gene3D" id="3.30.565.10">
    <property type="entry name" value="Histidine kinase-like ATPase, C-terminal domain"/>
    <property type="match status" value="1"/>
</dbReference>
<sequence>MSEQNSPQVERHQIELLEATLASLDDAVVSTDSLGRISYLNAAAEKLTGCSSEDAIGKPLESVCRLVNAKTGEPVHELSKKVLRDEELVGSDDESLFIAADGSSLPVEARASSMRSPDGRIVGHVFVLRDLTERWREASLISEQNRLLERVVRGGSASEILDAICLAVEQHIAADTIATVLLVDETGTHLRPAAGPRCPAEYAAAVDPVSIGADCGSCGTAAYSRQLVIVSDIATDPLWKDFRQAALPHGLRSCWSVPIISSDDSVLGTFAVYSRQSRSPRDQDLHVMEFLSRTAGITIERQRSEEALRNSERRALQANEAKSEFLANMSHEIRTPMAAILGHADLLLSHLKDPDNVSCVSTIRRNGNHLLEIINDILDISRIEAGKLDVTFSSCSLVELLSDLWSMMHVRVEGKPVDLCFDAVGELPETIQTDPQRLKQVFINLLGNAIKFTESGHVKLRVQMLDHDDEPRLQFDAEDTGIGIPEENLKCLFEAFSQGDASVTRKFGGSGLGLAISKRLTEKLGGELTVESTEGVGSTFSVLLPVGSLDSVNFRNIDCDRLSPDLEPSKFEIGLSCRVLLVDDRRDIRFLAQHSLEKAGASVVTAEDGLDAIGSVARATESGEKFDIIIMDMQMPEMDGYTATAKLRSAGCELPIIALTANAMSGDREQCIAAGCDDYLTKPIDTSMLLEKVRCLTQANWVDDLVVHRNRSVSGEGS</sequence>
<feature type="modified residue" description="4-aspartylphosphate" evidence="12">
    <location>
        <position position="632"/>
    </location>
</feature>
<feature type="domain" description="PAS" evidence="15">
    <location>
        <begin position="13"/>
        <end position="86"/>
    </location>
</feature>
<dbReference type="Pfam" id="PF02518">
    <property type="entry name" value="HATPase_c"/>
    <property type="match status" value="1"/>
</dbReference>
<dbReference type="InterPro" id="IPR000014">
    <property type="entry name" value="PAS"/>
</dbReference>
<dbReference type="PRINTS" id="PR00344">
    <property type="entry name" value="BCTRLSENSOR"/>
</dbReference>
<keyword evidence="4 12" id="KW-0597">Phosphoprotein</keyword>
<dbReference type="Gene3D" id="3.30.450.20">
    <property type="entry name" value="PAS domain"/>
    <property type="match status" value="1"/>
</dbReference>
<dbReference type="Proteomes" id="UP000010959">
    <property type="component" value="Unassembled WGS sequence"/>
</dbReference>
<dbReference type="InterPro" id="IPR029016">
    <property type="entry name" value="GAF-like_dom_sf"/>
</dbReference>
<dbReference type="SUPFAM" id="SSF55874">
    <property type="entry name" value="ATPase domain of HSP90 chaperone/DNA topoisomerase II/histidine kinase"/>
    <property type="match status" value="1"/>
</dbReference>
<dbReference type="PROSITE" id="PS50110">
    <property type="entry name" value="RESPONSE_REGULATORY"/>
    <property type="match status" value="1"/>
</dbReference>
<dbReference type="SUPFAM" id="SSF55781">
    <property type="entry name" value="GAF domain-like"/>
    <property type="match status" value="1"/>
</dbReference>
<dbReference type="InterPro" id="IPR004358">
    <property type="entry name" value="Sig_transdc_His_kin-like_C"/>
</dbReference>
<protein>
    <recommendedName>
        <fullName evidence="3">histidine kinase</fullName>
        <ecNumber evidence="3">2.7.13.3</ecNumber>
    </recommendedName>
</protein>
<dbReference type="Pfam" id="PF13185">
    <property type="entry name" value="GAF_2"/>
    <property type="match status" value="1"/>
</dbReference>
<dbReference type="GO" id="GO:0016020">
    <property type="term" value="C:membrane"/>
    <property type="evidence" value="ECO:0007669"/>
    <property type="project" value="UniProtKB-SubCell"/>
</dbReference>
<evidence type="ECO:0000256" key="7">
    <source>
        <dbReference type="ARBA" id="ARBA00022777"/>
    </source>
</evidence>
<dbReference type="GO" id="GO:0000155">
    <property type="term" value="F:phosphorelay sensor kinase activity"/>
    <property type="evidence" value="ECO:0007669"/>
    <property type="project" value="InterPro"/>
</dbReference>
<feature type="domain" description="Histidine kinase" evidence="13">
    <location>
        <begin position="328"/>
        <end position="548"/>
    </location>
</feature>
<dbReference type="SMART" id="SM00448">
    <property type="entry name" value="REC"/>
    <property type="match status" value="1"/>
</dbReference>
<dbReference type="EMBL" id="AMWG01000094">
    <property type="protein sequence ID" value="ELP32700.1"/>
    <property type="molecule type" value="Genomic_DNA"/>
</dbReference>
<dbReference type="CDD" id="cd17546">
    <property type="entry name" value="REC_hyHK_CKI1_RcsC-like"/>
    <property type="match status" value="1"/>
</dbReference>
<dbReference type="GO" id="GO:0005524">
    <property type="term" value="F:ATP binding"/>
    <property type="evidence" value="ECO:0007669"/>
    <property type="project" value="UniProtKB-KW"/>
</dbReference>
<evidence type="ECO:0000256" key="6">
    <source>
        <dbReference type="ARBA" id="ARBA00022741"/>
    </source>
</evidence>
<name>L7CFR2_RHOBT</name>
<feature type="domain" description="Response regulatory" evidence="14">
    <location>
        <begin position="578"/>
        <end position="697"/>
    </location>
</feature>
<keyword evidence="9" id="KW-0902">Two-component regulatory system</keyword>
<dbReference type="PROSITE" id="PS50112">
    <property type="entry name" value="PAS"/>
    <property type="match status" value="1"/>
</dbReference>
<evidence type="ECO:0000256" key="3">
    <source>
        <dbReference type="ARBA" id="ARBA00012438"/>
    </source>
</evidence>
<dbReference type="CDD" id="cd16922">
    <property type="entry name" value="HATPase_EvgS-ArcB-TorS-like"/>
    <property type="match status" value="1"/>
</dbReference>
<dbReference type="InterPro" id="IPR005467">
    <property type="entry name" value="His_kinase_dom"/>
</dbReference>
<dbReference type="Pfam" id="PF08448">
    <property type="entry name" value="PAS_4"/>
    <property type="match status" value="1"/>
</dbReference>
<dbReference type="Gene3D" id="1.10.287.130">
    <property type="match status" value="1"/>
</dbReference>
<dbReference type="InterPro" id="IPR013656">
    <property type="entry name" value="PAS_4"/>
</dbReference>
<comment type="subcellular location">
    <subcellularLocation>
        <location evidence="2">Membrane</location>
    </subcellularLocation>
</comment>
<dbReference type="SMART" id="SM00387">
    <property type="entry name" value="HATPase_c"/>
    <property type="match status" value="1"/>
</dbReference>
<evidence type="ECO:0000256" key="11">
    <source>
        <dbReference type="ARBA" id="ARBA00023306"/>
    </source>
</evidence>
<evidence type="ECO:0000256" key="2">
    <source>
        <dbReference type="ARBA" id="ARBA00004370"/>
    </source>
</evidence>
<keyword evidence="8" id="KW-0067">ATP-binding</keyword>